<keyword evidence="2" id="KW-1185">Reference proteome</keyword>
<organism evidence="1 2">
    <name type="scientific">Halocaridina rubra</name>
    <name type="common">Hawaiian red shrimp</name>
    <dbReference type="NCBI Taxonomy" id="373956"/>
    <lineage>
        <taxon>Eukaryota</taxon>
        <taxon>Metazoa</taxon>
        <taxon>Ecdysozoa</taxon>
        <taxon>Arthropoda</taxon>
        <taxon>Crustacea</taxon>
        <taxon>Multicrustacea</taxon>
        <taxon>Malacostraca</taxon>
        <taxon>Eumalacostraca</taxon>
        <taxon>Eucarida</taxon>
        <taxon>Decapoda</taxon>
        <taxon>Pleocyemata</taxon>
        <taxon>Caridea</taxon>
        <taxon>Atyoidea</taxon>
        <taxon>Atyidae</taxon>
        <taxon>Halocaridina</taxon>
    </lineage>
</organism>
<gene>
    <name evidence="1" type="ORF">SK128_022031</name>
</gene>
<comment type="caution">
    <text evidence="1">The sequence shown here is derived from an EMBL/GenBank/DDBJ whole genome shotgun (WGS) entry which is preliminary data.</text>
</comment>
<feature type="non-terminal residue" evidence="1">
    <location>
        <position position="57"/>
    </location>
</feature>
<name>A0AAN8X893_HALRR</name>
<evidence type="ECO:0000313" key="1">
    <source>
        <dbReference type="EMBL" id="KAK7076293.1"/>
    </source>
</evidence>
<dbReference type="EMBL" id="JAXCGZ010009736">
    <property type="protein sequence ID" value="KAK7076293.1"/>
    <property type="molecule type" value="Genomic_DNA"/>
</dbReference>
<proteinExistence type="predicted"/>
<feature type="non-terminal residue" evidence="1">
    <location>
        <position position="1"/>
    </location>
</feature>
<accession>A0AAN8X893</accession>
<dbReference type="AlphaFoldDB" id="A0AAN8X893"/>
<protein>
    <submittedName>
        <fullName evidence="1">Uncharacterized protein</fullName>
    </submittedName>
</protein>
<sequence>LCRDFRVERNEQMSKGQGHSGQIPLLWKVLHEFTFSKQSNFQLHAKHSTLKWASLEA</sequence>
<dbReference type="Proteomes" id="UP001381693">
    <property type="component" value="Unassembled WGS sequence"/>
</dbReference>
<evidence type="ECO:0000313" key="2">
    <source>
        <dbReference type="Proteomes" id="UP001381693"/>
    </source>
</evidence>
<reference evidence="1 2" key="1">
    <citation type="submission" date="2023-11" db="EMBL/GenBank/DDBJ databases">
        <title>Halocaridina rubra genome assembly.</title>
        <authorList>
            <person name="Smith C."/>
        </authorList>
    </citation>
    <scope>NUCLEOTIDE SEQUENCE [LARGE SCALE GENOMIC DNA]</scope>
    <source>
        <strain evidence="1">EP-1</strain>
        <tissue evidence="1">Whole</tissue>
    </source>
</reference>